<keyword evidence="2" id="KW-1185">Reference proteome</keyword>
<dbReference type="AlphaFoldDB" id="A0A928Z7Q9"/>
<proteinExistence type="predicted"/>
<reference evidence="1" key="1">
    <citation type="submission" date="2020-10" db="EMBL/GenBank/DDBJ databases">
        <authorList>
            <person name="Castelo-Branco R."/>
            <person name="Eusebio N."/>
            <person name="Adriana R."/>
            <person name="Vieira A."/>
            <person name="Brugerolle De Fraissinette N."/>
            <person name="Rezende De Castro R."/>
            <person name="Schneider M.P."/>
            <person name="Vasconcelos V."/>
            <person name="Leao P.N."/>
        </authorList>
    </citation>
    <scope>NUCLEOTIDE SEQUENCE</scope>
    <source>
        <strain evidence="1">LEGE 11467</strain>
    </source>
</reference>
<accession>A0A928Z7Q9</accession>
<gene>
    <name evidence="1" type="ORF">IQ235_03995</name>
</gene>
<dbReference type="Proteomes" id="UP000621799">
    <property type="component" value="Unassembled WGS sequence"/>
</dbReference>
<comment type="caution">
    <text evidence="1">The sequence shown here is derived from an EMBL/GenBank/DDBJ whole genome shotgun (WGS) entry which is preliminary data.</text>
</comment>
<sequence>MKIAGVVPTMHDGRTIQGSMSLQAIQEQLSKVGEIYPTIPRTIAFADASQEHQPLALYNSRNPAVKILNEIAKKIEALP</sequence>
<dbReference type="SUPFAM" id="SSF52540">
    <property type="entry name" value="P-loop containing nucleoside triphosphate hydrolases"/>
    <property type="match status" value="1"/>
</dbReference>
<dbReference type="InterPro" id="IPR027417">
    <property type="entry name" value="P-loop_NTPase"/>
</dbReference>
<protein>
    <submittedName>
        <fullName evidence="1">ParA family protein</fullName>
    </submittedName>
</protein>
<dbReference type="EMBL" id="JADEXN010000043">
    <property type="protein sequence ID" value="MBE9039953.1"/>
    <property type="molecule type" value="Genomic_DNA"/>
</dbReference>
<dbReference type="Gene3D" id="3.40.50.300">
    <property type="entry name" value="P-loop containing nucleotide triphosphate hydrolases"/>
    <property type="match status" value="1"/>
</dbReference>
<evidence type="ECO:0000313" key="1">
    <source>
        <dbReference type="EMBL" id="MBE9039953.1"/>
    </source>
</evidence>
<evidence type="ECO:0000313" key="2">
    <source>
        <dbReference type="Proteomes" id="UP000621799"/>
    </source>
</evidence>
<organism evidence="1 2">
    <name type="scientific">Zarconia navalis LEGE 11467</name>
    <dbReference type="NCBI Taxonomy" id="1828826"/>
    <lineage>
        <taxon>Bacteria</taxon>
        <taxon>Bacillati</taxon>
        <taxon>Cyanobacteriota</taxon>
        <taxon>Cyanophyceae</taxon>
        <taxon>Oscillatoriophycideae</taxon>
        <taxon>Oscillatoriales</taxon>
        <taxon>Oscillatoriales incertae sedis</taxon>
        <taxon>Zarconia</taxon>
        <taxon>Zarconia navalis</taxon>
    </lineage>
</organism>
<name>A0A928Z7Q9_9CYAN</name>